<dbReference type="GO" id="GO:0007165">
    <property type="term" value="P:signal transduction"/>
    <property type="evidence" value="ECO:0007669"/>
    <property type="project" value="InterPro"/>
</dbReference>
<reference evidence="13" key="1">
    <citation type="journal article" date="2018" name="Biotechnol. Bioeng.">
        <title>A reference genome of the Chinese hamster based on a hybrid assembly strategy.</title>
        <authorList>
            <person name="Rupp O."/>
            <person name="MacDonald M.L."/>
            <person name="Li S."/>
            <person name="Dhiman H."/>
            <person name="Polson S."/>
            <person name="Griep S."/>
            <person name="Heffner K."/>
            <person name="Hernandez I."/>
            <person name="Brinkrolf K."/>
            <person name="Jadhav V."/>
            <person name="Samoudi M."/>
            <person name="Hao H."/>
            <person name="Kingham B."/>
            <person name="Goesmann A."/>
            <person name="Betenbaugh M.J."/>
            <person name="Lewis N.E."/>
            <person name="Borth N."/>
            <person name="Lee K.H."/>
        </authorList>
    </citation>
    <scope>NUCLEOTIDE SEQUENCE [LARGE SCALE GENOMIC DNA]</scope>
    <source>
        <strain evidence="13">17A/GY</strain>
    </source>
</reference>
<evidence type="ECO:0000256" key="5">
    <source>
        <dbReference type="ARBA" id="ARBA00022737"/>
    </source>
</evidence>
<evidence type="ECO:0000313" key="13">
    <source>
        <dbReference type="Proteomes" id="UP001108280"/>
    </source>
</evidence>
<dbReference type="SMART" id="SM00218">
    <property type="entry name" value="ZU5"/>
    <property type="match status" value="1"/>
</dbReference>
<evidence type="ECO:0000256" key="3">
    <source>
        <dbReference type="ARBA" id="ARBA00022490"/>
    </source>
</evidence>
<dbReference type="SMART" id="SM00005">
    <property type="entry name" value="DEATH"/>
    <property type="match status" value="1"/>
</dbReference>
<dbReference type="Gene3D" id="2.60.220.30">
    <property type="match status" value="2"/>
</dbReference>
<feature type="repeat" description="ANK" evidence="9">
    <location>
        <begin position="258"/>
        <end position="290"/>
    </location>
</feature>
<reference evidence="13" key="2">
    <citation type="journal article" date="2020" name="Biotechnol. Bioeng.">
        <title>Chromosome-scale scaffolds for the Chinese hamster reference genome assembly to facilitate the study of the CHO epigenome.</title>
        <authorList>
            <person name="Hilliard W."/>
            <person name="MacDonald M."/>
            <person name="Lee K.H."/>
        </authorList>
    </citation>
    <scope>NUCLEOTIDE SEQUENCE [LARGE SCALE GENOMIC DNA]</scope>
    <source>
        <strain evidence="13">17A/GY</strain>
    </source>
</reference>
<feature type="repeat" description="ANK" evidence="9">
    <location>
        <begin position="225"/>
        <end position="257"/>
    </location>
</feature>
<dbReference type="FunFam" id="2.60.220.30:FF:000002">
    <property type="entry name" value="Ankyrin-3 isoform 2"/>
    <property type="match status" value="1"/>
</dbReference>
<dbReference type="SUPFAM" id="SSF48403">
    <property type="entry name" value="Ankyrin repeat"/>
    <property type="match status" value="2"/>
</dbReference>
<dbReference type="Pfam" id="PF00023">
    <property type="entry name" value="Ank"/>
    <property type="match status" value="2"/>
</dbReference>
<dbReference type="Pfam" id="PF17809">
    <property type="entry name" value="UPA_2"/>
    <property type="match status" value="1"/>
</dbReference>
<reference evidence="14" key="3">
    <citation type="submission" date="2025-08" db="UniProtKB">
        <authorList>
            <consortium name="RefSeq"/>
        </authorList>
    </citation>
    <scope>IDENTIFICATION</scope>
    <source>
        <strain evidence="14">17A/GY</strain>
        <tissue evidence="14">Liver</tissue>
    </source>
</reference>
<dbReference type="PROSITE" id="PS51145">
    <property type="entry name" value="ZU5"/>
    <property type="match status" value="2"/>
</dbReference>
<gene>
    <name evidence="14" type="primary">Ank3</name>
</gene>
<dbReference type="Gene3D" id="1.25.40.20">
    <property type="entry name" value="Ankyrin repeat-containing domain"/>
    <property type="match status" value="2"/>
</dbReference>
<feature type="repeat" description="ANK" evidence="9">
    <location>
        <begin position="93"/>
        <end position="125"/>
    </location>
</feature>
<feature type="compositionally biased region" description="Basic and acidic residues" evidence="10">
    <location>
        <begin position="1380"/>
        <end position="1392"/>
    </location>
</feature>
<feature type="repeat" description="ANK" evidence="9">
    <location>
        <begin position="27"/>
        <end position="59"/>
    </location>
</feature>
<feature type="compositionally biased region" description="Basic and acidic residues" evidence="10">
    <location>
        <begin position="1400"/>
        <end position="1421"/>
    </location>
</feature>
<feature type="repeat" description="ANK" evidence="9">
    <location>
        <begin position="192"/>
        <end position="224"/>
    </location>
</feature>
<evidence type="ECO:0000256" key="4">
    <source>
        <dbReference type="ARBA" id="ARBA00022553"/>
    </source>
</evidence>
<keyword evidence="4" id="KW-0597">Phosphoprotein</keyword>
<feature type="region of interest" description="Disordered" evidence="10">
    <location>
        <begin position="1359"/>
        <end position="1421"/>
    </location>
</feature>
<dbReference type="PROSITE" id="PS50297">
    <property type="entry name" value="ANK_REP_REGION"/>
    <property type="match status" value="13"/>
</dbReference>
<proteinExistence type="predicted"/>
<dbReference type="GO" id="GO:0014704">
    <property type="term" value="C:intercalated disc"/>
    <property type="evidence" value="ECO:0007669"/>
    <property type="project" value="UniProtKB-ARBA"/>
</dbReference>
<keyword evidence="13" id="KW-1185">Reference proteome</keyword>
<dbReference type="PROSITE" id="PS50088">
    <property type="entry name" value="ANK_REPEAT"/>
    <property type="match status" value="13"/>
</dbReference>
<feature type="repeat" description="ANK" evidence="9">
    <location>
        <begin position="291"/>
        <end position="323"/>
    </location>
</feature>
<feature type="repeat" description="ANK" evidence="9">
    <location>
        <begin position="390"/>
        <end position="422"/>
    </location>
</feature>
<dbReference type="SUPFAM" id="SSF47986">
    <property type="entry name" value="DEATH domain"/>
    <property type="match status" value="1"/>
</dbReference>
<dbReference type="PANTHER" id="PTHR24123">
    <property type="entry name" value="ANKYRIN REPEAT-CONTAINING"/>
    <property type="match status" value="1"/>
</dbReference>
<dbReference type="Gene3D" id="2.60.40.2660">
    <property type="match status" value="1"/>
</dbReference>
<dbReference type="InterPro" id="IPR002110">
    <property type="entry name" value="Ankyrin_rpt"/>
</dbReference>
<evidence type="ECO:0000256" key="2">
    <source>
        <dbReference type="ARBA" id="ARBA00004370"/>
    </source>
</evidence>
<dbReference type="GO" id="GO:0016020">
    <property type="term" value="C:membrane"/>
    <property type="evidence" value="ECO:0007669"/>
    <property type="project" value="UniProtKB-SubCell"/>
</dbReference>
<dbReference type="Pfam" id="PF00791">
    <property type="entry name" value="ZU5"/>
    <property type="match status" value="1"/>
</dbReference>
<feature type="repeat" description="ANK" evidence="9">
    <location>
        <begin position="423"/>
        <end position="455"/>
    </location>
</feature>
<dbReference type="InterPro" id="IPR036770">
    <property type="entry name" value="Ankyrin_rpt-contain_sf"/>
</dbReference>
<dbReference type="GeneID" id="100767295"/>
<dbReference type="FunFam" id="1.10.533.10:FF:000002">
    <property type="entry name" value="Ankyrin-3 isoform 2"/>
    <property type="match status" value="1"/>
</dbReference>
<feature type="repeat" description="ANK" evidence="9">
    <location>
        <begin position="357"/>
        <end position="389"/>
    </location>
</feature>
<dbReference type="Proteomes" id="UP001108280">
    <property type="component" value="Chromosome 1"/>
</dbReference>
<feature type="domain" description="Death" evidence="11">
    <location>
        <begin position="1135"/>
        <end position="1219"/>
    </location>
</feature>
<dbReference type="InterPro" id="IPR000906">
    <property type="entry name" value="ZU5_dom"/>
</dbReference>
<evidence type="ECO:0000256" key="6">
    <source>
        <dbReference type="ARBA" id="ARBA00023043"/>
    </source>
</evidence>
<dbReference type="FunFam" id="2.60.40.2660:FF:000001">
    <property type="entry name" value="Ankyrin-3 isoform 2"/>
    <property type="match status" value="1"/>
</dbReference>
<dbReference type="GO" id="GO:0043266">
    <property type="term" value="P:regulation of potassium ion transport"/>
    <property type="evidence" value="ECO:0007669"/>
    <property type="project" value="UniProtKB-ARBA"/>
</dbReference>
<accession>A0A9J7H9T4</accession>
<dbReference type="InterPro" id="IPR037971">
    <property type="entry name" value="Ank3_Death"/>
</dbReference>
<keyword evidence="6 9" id="KW-0040">ANK repeat</keyword>
<keyword evidence="8" id="KW-0206">Cytoskeleton</keyword>
<evidence type="ECO:0000256" key="7">
    <source>
        <dbReference type="ARBA" id="ARBA00023136"/>
    </source>
</evidence>
<dbReference type="CDD" id="cd08803">
    <property type="entry name" value="Death_ank3"/>
    <property type="match status" value="1"/>
</dbReference>
<protein>
    <submittedName>
        <fullName evidence="14">Ankyrin-3 isoform X10</fullName>
    </submittedName>
</protein>
<evidence type="ECO:0000256" key="1">
    <source>
        <dbReference type="ARBA" id="ARBA00004245"/>
    </source>
</evidence>
<keyword evidence="5" id="KW-0677">Repeat</keyword>
<keyword evidence="7" id="KW-0472">Membrane</keyword>
<dbReference type="Pfam" id="PF00531">
    <property type="entry name" value="Death"/>
    <property type="match status" value="1"/>
</dbReference>
<feature type="repeat" description="ANK" evidence="9">
    <location>
        <begin position="159"/>
        <end position="191"/>
    </location>
</feature>
<dbReference type="PRINTS" id="PR01415">
    <property type="entry name" value="ANKYRIN"/>
</dbReference>
<dbReference type="Gene3D" id="1.10.533.10">
    <property type="entry name" value="Death Domain, Fas"/>
    <property type="match status" value="1"/>
</dbReference>
<dbReference type="GO" id="GO:0005856">
    <property type="term" value="C:cytoskeleton"/>
    <property type="evidence" value="ECO:0007669"/>
    <property type="project" value="UniProtKB-SubCell"/>
</dbReference>
<feature type="repeat" description="ANK" evidence="9">
    <location>
        <begin position="324"/>
        <end position="356"/>
    </location>
</feature>
<dbReference type="FunFam" id="2.60.220.30:FF:000001">
    <property type="entry name" value="Ankyrin-3 isoform 2"/>
    <property type="match status" value="1"/>
</dbReference>
<name>A0A9J7H9T4_CRIGR</name>
<feature type="domain" description="ZU5" evidence="12">
    <location>
        <begin position="799"/>
        <end position="946"/>
    </location>
</feature>
<evidence type="ECO:0000256" key="8">
    <source>
        <dbReference type="ARBA" id="ARBA00023212"/>
    </source>
</evidence>
<dbReference type="GO" id="GO:1904062">
    <property type="term" value="P:regulation of monoatomic cation transmembrane transport"/>
    <property type="evidence" value="ECO:0007669"/>
    <property type="project" value="UniProtKB-ARBA"/>
</dbReference>
<evidence type="ECO:0000313" key="14">
    <source>
        <dbReference type="RefSeq" id="XP_035306495.1"/>
    </source>
</evidence>
<dbReference type="Pfam" id="PF13637">
    <property type="entry name" value="Ank_4"/>
    <property type="match status" value="1"/>
</dbReference>
<dbReference type="SMART" id="SM00248">
    <property type="entry name" value="ANK"/>
    <property type="match status" value="13"/>
</dbReference>
<comment type="subcellular location">
    <subcellularLocation>
        <location evidence="1">Cytoplasm</location>
        <location evidence="1">Cytoskeleton</location>
    </subcellularLocation>
    <subcellularLocation>
        <location evidence="2">Membrane</location>
    </subcellularLocation>
</comment>
<dbReference type="CTD" id="288"/>
<dbReference type="InterPro" id="IPR011029">
    <property type="entry name" value="DEATH-like_dom_sf"/>
</dbReference>
<dbReference type="PROSITE" id="PS50017">
    <property type="entry name" value="DEATH_DOMAIN"/>
    <property type="match status" value="1"/>
</dbReference>
<dbReference type="GO" id="GO:0044325">
    <property type="term" value="F:transmembrane transporter binding"/>
    <property type="evidence" value="ECO:0007669"/>
    <property type="project" value="UniProtKB-ARBA"/>
</dbReference>
<dbReference type="InterPro" id="IPR040745">
    <property type="entry name" value="Ankyrin_UPA"/>
</dbReference>
<evidence type="ECO:0000256" key="9">
    <source>
        <dbReference type="PROSITE-ProRule" id="PRU00023"/>
    </source>
</evidence>
<dbReference type="FunFam" id="1.25.40.20:FF:000001">
    <property type="entry name" value="Ankyrin-2 isoform 2"/>
    <property type="match status" value="1"/>
</dbReference>
<dbReference type="FunFam" id="1.25.40.20:FF:000003">
    <property type="entry name" value="Ankyrin, isoform B"/>
    <property type="match status" value="1"/>
</dbReference>
<feature type="region of interest" description="Disordered" evidence="10">
    <location>
        <begin position="1313"/>
        <end position="1344"/>
    </location>
</feature>
<feature type="repeat" description="ANK" evidence="9">
    <location>
        <begin position="126"/>
        <end position="158"/>
    </location>
</feature>
<keyword evidence="3" id="KW-0963">Cytoplasm</keyword>
<dbReference type="InterPro" id="IPR051165">
    <property type="entry name" value="Multifunctional_ANK_Repeat"/>
</dbReference>
<feature type="repeat" description="ANK" evidence="9">
    <location>
        <begin position="60"/>
        <end position="92"/>
    </location>
</feature>
<organism evidence="13 14">
    <name type="scientific">Cricetulus griseus</name>
    <name type="common">Chinese hamster</name>
    <name type="synonym">Cricetulus barabensis griseus</name>
    <dbReference type="NCBI Taxonomy" id="10029"/>
    <lineage>
        <taxon>Eukaryota</taxon>
        <taxon>Metazoa</taxon>
        <taxon>Chordata</taxon>
        <taxon>Craniata</taxon>
        <taxon>Vertebrata</taxon>
        <taxon>Euteleostomi</taxon>
        <taxon>Mammalia</taxon>
        <taxon>Eutheria</taxon>
        <taxon>Euarchontoglires</taxon>
        <taxon>Glires</taxon>
        <taxon>Rodentia</taxon>
        <taxon>Myomorpha</taxon>
        <taxon>Muroidea</taxon>
        <taxon>Cricetidae</taxon>
        <taxon>Cricetinae</taxon>
        <taxon>Cricetulus</taxon>
    </lineage>
</organism>
<dbReference type="RefSeq" id="XP_035306495.1">
    <property type="nucleotide sequence ID" value="XM_035450604.1"/>
</dbReference>
<evidence type="ECO:0000256" key="10">
    <source>
        <dbReference type="SAM" id="MobiDB-lite"/>
    </source>
</evidence>
<dbReference type="PANTHER" id="PTHR24123:SF74">
    <property type="entry name" value="ANKYRIN 3"/>
    <property type="match status" value="1"/>
</dbReference>
<evidence type="ECO:0000259" key="12">
    <source>
        <dbReference type="PROSITE" id="PS51145"/>
    </source>
</evidence>
<dbReference type="InterPro" id="IPR000488">
    <property type="entry name" value="Death_dom"/>
</dbReference>
<evidence type="ECO:0000259" key="11">
    <source>
        <dbReference type="PROSITE" id="PS50017"/>
    </source>
</evidence>
<dbReference type="Pfam" id="PF12796">
    <property type="entry name" value="Ank_2"/>
    <property type="match status" value="4"/>
</dbReference>
<sequence length="1421" mass="155942">MATQGDHLNCVQLLLQHNVPVDDVTNDYLTALHVAAHCGHYKVAKVLLDKKANPNAKALNGFTPLHIACKKNRIRVMELLLKHGASIQAVTESGLTPIHVAAFMGHVNIVSQLMHHGASPNTTNVRGETALHMAARSGQAEVVRYLVQDGAQVEAKAKDDQTPLHISARLGKADIVQQLLQQGASPNAATTSGYTPLHLSAREGHEDVAVFLLDHGASLSITTKKGFTPLHVAAKYGKLEVANLLLQKSASPDAAGKSGLTPLHVAAHYDNQKVALLLLDQGASPHAAAKNGYTPLHIAAKKNQMDIATSLLEYGADANAVTRQGIASVHLAAQEGHVDMVSLLLSRNANVNLSNKNGLTPLHLAAQEDRVNVAEVLVNQGAHVDAQTKMGYTPLHVGCHYGNIKIVNFLLQHSAKVNAKTKNGYTPLHQAAQQGHTHIINVLLQNNASPNELTVNGNTALAIARRLGYISVVDTLKVVTEETMTTTTITEKHKMNVPETMNEVLDMSDDEGDKCTWFKIPKVQEFLVKSEDAITGDTDKYLGPQDLKELGDDSLPAEGYVGFSLGARSASLRSFSSDRSYTLNRSSYARDSMMIEELLVPSKEQHLTFTREFDSDSLRHYSWAADTLDNVNLVSSPVHSGFLVSFMVDARGGSMRGSRHHGMRIIIPPRKCTAPTRITCRLVKRHKLANPPPMVEGEGLASRLVEMGPAGAQFLGPVIVEIPHFGSMRGKERELIVLRSENGETWKEHQFDSKNEDLTELLNGMDEELDSPEELGTKRICRIITKDFPQYFAVVSRIKQESNQIGPEGGILSSTTVPLVQASFPEGALTKRIRVGLQAQPVPEEIVKKILGNKATFSPIVTVEPRRRKFHKPITMTIPVPPPSGEGVSNGYKGDNTPNLRLLCSITGGTSPAQWEDITGTTPLTFIKECVSFTTNVSARFWLADCHQVLETVGLASQLYRELICVPYMAKFVVFAKTNDPVESSLRCFCMTDDRVDKTLEQQENFEEVARSKDIEVLEGKPIFVDCYGNLAPLTKGAQQLVFNFYSFKENRLPFSIKVRDTSQEPCGRLSFLKEPKTTKGLPQTAVCNLNITLPAHKKAEKADRRQSFASLALRKRYSYLTEPGMSPQSPCERTDIRMAIVADHLGLSWTELARELNFSVDEINQIRVENPNSLISQSFMLLKKWVTRDGKNATTDALTSVLTKINRIDIVTLLEGPIFDYGNISGTRSFADENNVFHDPVDGWQNETSSGSLESPAQARRITGGLLDRLDDSSDQVRDSITSYLKGEPGKFEANGSHAEGTLEAKAKSYFPESQNDVGKQSIKENLKPKTHGSGRTEEPASPLAAYQKSLEETNKFVIEDAPKPCVPVSMKKMTRTSADGKARLNLHEEEGSSGSEPKQGEGYKVKTKKEIRNVEKKTH</sequence>
<feature type="domain" description="ZU5" evidence="12">
    <location>
        <begin position="642"/>
        <end position="797"/>
    </location>
</feature>